<comment type="catalytic activity">
    <reaction evidence="2">
        <text>(7R,8S)-7,8-diammoniononanoate + CO2 + ATP = (4R,5S)-dethiobiotin + ADP + phosphate + 3 H(+)</text>
        <dbReference type="Rhea" id="RHEA:15805"/>
        <dbReference type="ChEBI" id="CHEBI:15378"/>
        <dbReference type="ChEBI" id="CHEBI:16526"/>
        <dbReference type="ChEBI" id="CHEBI:30616"/>
        <dbReference type="ChEBI" id="CHEBI:43474"/>
        <dbReference type="ChEBI" id="CHEBI:149469"/>
        <dbReference type="ChEBI" id="CHEBI:149473"/>
        <dbReference type="ChEBI" id="CHEBI:456216"/>
        <dbReference type="EC" id="6.3.3.3"/>
    </reaction>
</comment>
<dbReference type="Pfam" id="PF13649">
    <property type="entry name" value="Methyltransf_25"/>
    <property type="match status" value="1"/>
</dbReference>
<feature type="active site" evidence="2">
    <location>
        <position position="292"/>
    </location>
</feature>
<dbReference type="GO" id="GO:0005524">
    <property type="term" value="F:ATP binding"/>
    <property type="evidence" value="ECO:0007669"/>
    <property type="project" value="UniProtKB-UniRule"/>
</dbReference>
<comment type="caution">
    <text evidence="2">Lacks conserved residue(s) required for the propagation of feature annotation.</text>
</comment>
<feature type="binding site" evidence="2">
    <location>
        <position position="296"/>
    </location>
    <ligand>
        <name>substrate</name>
    </ligand>
</feature>
<keyword evidence="2" id="KW-0067">ATP-binding</keyword>
<feature type="binding site" evidence="2">
    <location>
        <position position="304"/>
    </location>
    <ligand>
        <name>Mg(2+)</name>
        <dbReference type="ChEBI" id="CHEBI:18420"/>
    </ligand>
</feature>
<feature type="binding site" evidence="2">
    <location>
        <position position="362"/>
    </location>
    <ligand>
        <name>Mg(2+)</name>
        <dbReference type="ChEBI" id="CHEBI:18420"/>
    </ligand>
</feature>
<feature type="binding site" evidence="2">
    <location>
        <begin position="362"/>
        <end position="365"/>
    </location>
    <ligand>
        <name>ATP</name>
        <dbReference type="ChEBI" id="CHEBI:30616"/>
    </ligand>
</feature>
<keyword evidence="2" id="KW-0963">Cytoplasm</keyword>
<dbReference type="SUPFAM" id="SSF53335">
    <property type="entry name" value="S-adenosyl-L-methionine-dependent methyltransferases"/>
    <property type="match status" value="1"/>
</dbReference>
<dbReference type="Gene3D" id="3.40.50.300">
    <property type="entry name" value="P-loop containing nucleotide triphosphate hydrolases"/>
    <property type="match status" value="1"/>
</dbReference>
<name>A0A1U9KM24_9PROT</name>
<comment type="similarity">
    <text evidence="2">Belongs to the dethiobiotin synthetase family.</text>
</comment>
<dbReference type="GO" id="GO:0005737">
    <property type="term" value="C:cytoplasm"/>
    <property type="evidence" value="ECO:0007669"/>
    <property type="project" value="UniProtKB-SubCell"/>
</dbReference>
<evidence type="ECO:0000256" key="1">
    <source>
        <dbReference type="ARBA" id="ARBA00022756"/>
    </source>
</evidence>
<dbReference type="InterPro" id="IPR041698">
    <property type="entry name" value="Methyltransf_25"/>
</dbReference>
<organism evidence="4 5">
    <name type="scientific">Neoasaia chiangmaiensis</name>
    <dbReference type="NCBI Taxonomy" id="320497"/>
    <lineage>
        <taxon>Bacteria</taxon>
        <taxon>Pseudomonadati</taxon>
        <taxon>Pseudomonadota</taxon>
        <taxon>Alphaproteobacteria</taxon>
        <taxon>Acetobacterales</taxon>
        <taxon>Acetobacteraceae</taxon>
        <taxon>Neoasaia</taxon>
    </lineage>
</organism>
<dbReference type="AlphaFoldDB" id="A0A1U9KM24"/>
<dbReference type="KEGG" id="nch:A0U93_01510"/>
<dbReference type="InterPro" id="IPR004472">
    <property type="entry name" value="DTB_synth_BioD"/>
</dbReference>
<sequence>MCGADIVNAAGLSDIAQRFDEASGYDTAARIQKRCAMELADRIRRIFCGKSPKRILEFGCGTGFLTAELVRLFPHAEIVATDIAPGMIRRAQSRLHVPNVRFEVMDAQRPKPDGRFDLICSSLCLQWFTDRALGLARLASQLSAAGRLMVTTLARGSFDEWRKACDTERVPCGFPTYPEPDALASDWPVNGHGKWDVVDLRDTPADGMTFLRELRDIGATTPALHSRSAGIALRRVIRRFDSTMSGVTYKIAFGDFERHIPKGVFVTGTDTGVGKTLTSACLVRAWHANYWKPLQTGLAEEDGDAPTVRSLARLSDNRMSPSAYALQAPLSPLAAAEMERITIDPARFSLPSCSDTTPLVVEGAGGLLVPVTDDWMLIDLIALYGMPVVLVARSGLGTINHTLLSIEALRARAIPIAGVVLNGAPNPGNRAMIERFGHVRILAEIPLLPSLTAEVIDERAQFMPPPDSIFGPDATLSTSNSEIA</sequence>
<dbReference type="InterPro" id="IPR029063">
    <property type="entry name" value="SAM-dependent_MTases_sf"/>
</dbReference>
<dbReference type="Pfam" id="PF13500">
    <property type="entry name" value="AAA_26"/>
    <property type="match status" value="1"/>
</dbReference>
<dbReference type="UniPathway" id="UPA00078">
    <property type="reaction ID" value="UER00161"/>
</dbReference>
<comment type="function">
    <text evidence="2">Catalyzes a mechanistically unusual reaction, the ATP-dependent insertion of CO2 between the N7 and N8 nitrogen atoms of 7,8-diaminopelargonic acid (DAPA, also called 7,8-diammoniononanoate) to form a ureido ring.</text>
</comment>
<dbReference type="PANTHER" id="PTHR43210:SF5">
    <property type="entry name" value="DETHIOBIOTIN SYNTHETASE"/>
    <property type="match status" value="1"/>
</dbReference>
<reference evidence="4 5" key="1">
    <citation type="submission" date="2016-03" db="EMBL/GenBank/DDBJ databases">
        <title>Acetic acid bacteria sequencing.</title>
        <authorList>
            <person name="Brandt J."/>
            <person name="Jakob F."/>
            <person name="Vogel R.F."/>
        </authorList>
    </citation>
    <scope>NUCLEOTIDE SEQUENCE [LARGE SCALE GENOMIC DNA]</scope>
    <source>
        <strain evidence="4 5">NBRC 101099</strain>
    </source>
</reference>
<proteinExistence type="inferred from homology"/>
<comment type="pathway">
    <text evidence="2">Cofactor biosynthesis; biotin biosynthesis; biotin from 7,8-diaminononanoate: step 1/2.</text>
</comment>
<dbReference type="InterPro" id="IPR027417">
    <property type="entry name" value="P-loop_NTPase"/>
</dbReference>
<evidence type="ECO:0000313" key="5">
    <source>
        <dbReference type="Proteomes" id="UP000188604"/>
    </source>
</evidence>
<protein>
    <recommendedName>
        <fullName evidence="2">ATP-dependent dethiobiotin synthetase BioD</fullName>
        <ecNumber evidence="2">6.3.3.3</ecNumber>
    </recommendedName>
    <alternativeName>
        <fullName evidence="2">DTB synthetase</fullName>
        <shortName evidence="2">DTBS</shortName>
    </alternativeName>
    <alternativeName>
        <fullName evidence="2">Dethiobiotin synthase</fullName>
    </alternativeName>
</protein>
<dbReference type="STRING" id="320497.A0U93_01510"/>
<dbReference type="PANTHER" id="PTHR43210">
    <property type="entry name" value="DETHIOBIOTIN SYNTHETASE"/>
    <property type="match status" value="1"/>
</dbReference>
<accession>A0A1U9KM24</accession>
<keyword evidence="2" id="KW-0436">Ligase</keyword>
<dbReference type="CDD" id="cd03109">
    <property type="entry name" value="DTBS"/>
    <property type="match status" value="1"/>
</dbReference>
<dbReference type="GO" id="GO:0000287">
    <property type="term" value="F:magnesium ion binding"/>
    <property type="evidence" value="ECO:0007669"/>
    <property type="project" value="UniProtKB-UniRule"/>
</dbReference>
<gene>
    <name evidence="2" type="primary">bioD</name>
    <name evidence="4" type="ORF">A0U93_01510</name>
</gene>
<dbReference type="CDD" id="cd02440">
    <property type="entry name" value="AdoMet_MTases"/>
    <property type="match status" value="1"/>
</dbReference>
<comment type="subunit">
    <text evidence="2">Homodimer.</text>
</comment>
<keyword evidence="1 2" id="KW-0093">Biotin biosynthesis</keyword>
<dbReference type="Gene3D" id="3.40.50.150">
    <property type="entry name" value="Vaccinia Virus protein VP39"/>
    <property type="match status" value="1"/>
</dbReference>
<dbReference type="NCBIfam" id="TIGR00347">
    <property type="entry name" value="bioD"/>
    <property type="match status" value="1"/>
</dbReference>
<evidence type="ECO:0000256" key="2">
    <source>
        <dbReference type="HAMAP-Rule" id="MF_00336"/>
    </source>
</evidence>
<keyword evidence="2" id="KW-0547">Nucleotide-binding</keyword>
<comment type="subcellular location">
    <subcellularLocation>
        <location evidence="2">Cytoplasm</location>
    </subcellularLocation>
</comment>
<comment type="cofactor">
    <cofactor evidence="2">
        <name>Mg(2+)</name>
        <dbReference type="ChEBI" id="CHEBI:18420"/>
    </cofactor>
</comment>
<dbReference type="GO" id="GO:0009102">
    <property type="term" value="P:biotin biosynthetic process"/>
    <property type="evidence" value="ECO:0007669"/>
    <property type="project" value="UniProtKB-UniRule"/>
</dbReference>
<keyword evidence="5" id="KW-1185">Reference proteome</keyword>
<dbReference type="EMBL" id="CP014691">
    <property type="protein sequence ID" value="AQS86844.1"/>
    <property type="molecule type" value="Genomic_DNA"/>
</dbReference>
<dbReference type="GO" id="GO:0004141">
    <property type="term" value="F:dethiobiotin synthase activity"/>
    <property type="evidence" value="ECO:0007669"/>
    <property type="project" value="UniProtKB-UniRule"/>
</dbReference>
<dbReference type="Proteomes" id="UP000188604">
    <property type="component" value="Chromosome"/>
</dbReference>
<feature type="binding site" evidence="2">
    <location>
        <begin position="272"/>
        <end position="277"/>
    </location>
    <ligand>
        <name>ATP</name>
        <dbReference type="ChEBI" id="CHEBI:30616"/>
    </ligand>
</feature>
<evidence type="ECO:0000259" key="3">
    <source>
        <dbReference type="Pfam" id="PF13649"/>
    </source>
</evidence>
<dbReference type="OrthoDB" id="9802097at2"/>
<dbReference type="SUPFAM" id="SSF52540">
    <property type="entry name" value="P-loop containing nucleoside triphosphate hydrolases"/>
    <property type="match status" value="1"/>
</dbReference>
<keyword evidence="2" id="KW-0460">Magnesium</keyword>
<feature type="binding site" evidence="2">
    <location>
        <begin position="446"/>
        <end position="448"/>
    </location>
    <ligand>
        <name>ATP</name>
        <dbReference type="ChEBI" id="CHEBI:30616"/>
    </ligand>
</feature>
<dbReference type="HAMAP" id="MF_00336">
    <property type="entry name" value="BioD"/>
    <property type="match status" value="1"/>
</dbReference>
<evidence type="ECO:0000313" key="4">
    <source>
        <dbReference type="EMBL" id="AQS86844.1"/>
    </source>
</evidence>
<feature type="binding site" evidence="2">
    <location>
        <position position="304"/>
    </location>
    <ligand>
        <name>ATP</name>
        <dbReference type="ChEBI" id="CHEBI:30616"/>
    </ligand>
</feature>
<feature type="domain" description="Methyltransferase" evidence="3">
    <location>
        <begin position="55"/>
        <end position="142"/>
    </location>
</feature>
<dbReference type="EC" id="6.3.3.3" evidence="2"/>
<keyword evidence="2" id="KW-0479">Metal-binding</keyword>
<feature type="binding site" evidence="2">
    <location>
        <position position="276"/>
    </location>
    <ligand>
        <name>Mg(2+)</name>
        <dbReference type="ChEBI" id="CHEBI:18420"/>
    </ligand>
</feature>